<dbReference type="Gene3D" id="2.40.10.10">
    <property type="entry name" value="Trypsin-like serine proteases"/>
    <property type="match status" value="1"/>
</dbReference>
<dbReference type="AlphaFoldDB" id="A0A077ZBN9"/>
<dbReference type="Proteomes" id="UP000030665">
    <property type="component" value="Unassembled WGS sequence"/>
</dbReference>
<comment type="similarity">
    <text evidence="2">Belongs to the peptidase S1 family. CLIP subfamily.</text>
</comment>
<accession>A0A077ZBN9</accession>
<organism evidence="4 5">
    <name type="scientific">Trichuris trichiura</name>
    <name type="common">Whipworm</name>
    <name type="synonym">Trichocephalus trichiurus</name>
    <dbReference type="NCBI Taxonomy" id="36087"/>
    <lineage>
        <taxon>Eukaryota</taxon>
        <taxon>Metazoa</taxon>
        <taxon>Ecdysozoa</taxon>
        <taxon>Nematoda</taxon>
        <taxon>Enoplea</taxon>
        <taxon>Dorylaimia</taxon>
        <taxon>Trichinellida</taxon>
        <taxon>Trichuridae</taxon>
        <taxon>Trichuris</taxon>
    </lineage>
</organism>
<dbReference type="SUPFAM" id="SSF50494">
    <property type="entry name" value="Trypsin-like serine proteases"/>
    <property type="match status" value="1"/>
</dbReference>
<gene>
    <name evidence="4" type="ORF">TTRE_0000554501</name>
</gene>
<dbReference type="PROSITE" id="PS50240">
    <property type="entry name" value="TRYPSIN_DOM"/>
    <property type="match status" value="1"/>
</dbReference>
<dbReference type="GO" id="GO:0006508">
    <property type="term" value="P:proteolysis"/>
    <property type="evidence" value="ECO:0007669"/>
    <property type="project" value="InterPro"/>
</dbReference>
<dbReference type="PANTHER" id="PTHR24256">
    <property type="entry name" value="TRYPTASE-RELATED"/>
    <property type="match status" value="1"/>
</dbReference>
<feature type="domain" description="Peptidase S1" evidence="3">
    <location>
        <begin position="1"/>
        <end position="86"/>
    </location>
</feature>
<dbReference type="PROSITE" id="PS00135">
    <property type="entry name" value="TRYPSIN_SER"/>
    <property type="match status" value="1"/>
</dbReference>
<name>A0A077ZBN9_TRITR</name>
<dbReference type="InterPro" id="IPR033116">
    <property type="entry name" value="TRYPSIN_SER"/>
</dbReference>
<dbReference type="Pfam" id="PF00089">
    <property type="entry name" value="Trypsin"/>
    <property type="match status" value="1"/>
</dbReference>
<dbReference type="InterPro" id="IPR051487">
    <property type="entry name" value="Ser/Thr_Proteases_Immune/Dev"/>
</dbReference>
<dbReference type="InterPro" id="IPR009003">
    <property type="entry name" value="Peptidase_S1_PA"/>
</dbReference>
<evidence type="ECO:0000256" key="1">
    <source>
        <dbReference type="ARBA" id="ARBA00023157"/>
    </source>
</evidence>
<sequence length="143" mass="16005">MTRLDILGDEFCESFVHIGRQLCVGQHYSEYNTCYGDSGSPLFCKIDGRYVALGVLSLGPGNCTENIPSIYARLSAYGDWINNSMEELRKAPYQTEHTQEESGIYIPKRTRMPGMLWSGGQQELTEGSSLIALLSGYHKRRTA</sequence>
<evidence type="ECO:0000313" key="4">
    <source>
        <dbReference type="EMBL" id="CDW57254.1"/>
    </source>
</evidence>
<evidence type="ECO:0000256" key="2">
    <source>
        <dbReference type="ARBA" id="ARBA00024195"/>
    </source>
</evidence>
<dbReference type="GO" id="GO:0004252">
    <property type="term" value="F:serine-type endopeptidase activity"/>
    <property type="evidence" value="ECO:0007669"/>
    <property type="project" value="InterPro"/>
</dbReference>
<keyword evidence="1" id="KW-1015">Disulfide bond</keyword>
<proteinExistence type="inferred from homology"/>
<reference evidence="4" key="2">
    <citation type="submission" date="2014-03" db="EMBL/GenBank/DDBJ databases">
        <title>The whipworm genome and dual-species transcriptomics of an intimate host-pathogen interaction.</title>
        <authorList>
            <person name="Foth B.J."/>
            <person name="Tsai I.J."/>
            <person name="Reid A.J."/>
            <person name="Bancroft A.J."/>
            <person name="Nichol S."/>
            <person name="Tracey A."/>
            <person name="Holroyd N."/>
            <person name="Cotton J.A."/>
            <person name="Stanley E.J."/>
            <person name="Zarowiecki M."/>
            <person name="Liu J.Z."/>
            <person name="Huckvale T."/>
            <person name="Cooper P.J."/>
            <person name="Grencis R.K."/>
            <person name="Berriman M."/>
        </authorList>
    </citation>
    <scope>NUCLEOTIDE SEQUENCE [LARGE SCALE GENOMIC DNA]</scope>
</reference>
<evidence type="ECO:0000259" key="3">
    <source>
        <dbReference type="PROSITE" id="PS50240"/>
    </source>
</evidence>
<dbReference type="EMBL" id="HG806141">
    <property type="protein sequence ID" value="CDW57254.1"/>
    <property type="molecule type" value="Genomic_DNA"/>
</dbReference>
<evidence type="ECO:0000313" key="5">
    <source>
        <dbReference type="Proteomes" id="UP000030665"/>
    </source>
</evidence>
<reference evidence="4" key="1">
    <citation type="submission" date="2014-01" db="EMBL/GenBank/DDBJ databases">
        <authorList>
            <person name="Aslett M."/>
        </authorList>
    </citation>
    <scope>NUCLEOTIDE SEQUENCE</scope>
</reference>
<dbReference type="InterPro" id="IPR043504">
    <property type="entry name" value="Peptidase_S1_PA_chymotrypsin"/>
</dbReference>
<protein>
    <submittedName>
        <fullName evidence="4">Trypsin domain containing protein</fullName>
    </submittedName>
</protein>
<keyword evidence="5" id="KW-1185">Reference proteome</keyword>
<dbReference type="STRING" id="36087.A0A077ZBN9"/>
<dbReference type="OrthoDB" id="5912168at2759"/>
<dbReference type="InterPro" id="IPR001254">
    <property type="entry name" value="Trypsin_dom"/>
</dbReference>